<dbReference type="AlphaFoldDB" id="A0A0J6SDA1"/>
<dbReference type="Proteomes" id="UP000035955">
    <property type="component" value="Unassembled WGS sequence"/>
</dbReference>
<keyword evidence="3" id="KW-1185">Reference proteome</keyword>
<dbReference type="EMBL" id="LABY01000192">
    <property type="protein sequence ID" value="KMO31624.1"/>
    <property type="molecule type" value="Genomic_DNA"/>
</dbReference>
<comment type="caution">
    <text evidence="2">The sequence shown here is derived from an EMBL/GenBank/DDBJ whole genome shotgun (WGS) entry which is preliminary data.</text>
</comment>
<sequence>MKRLVLSTAAALLGALIGLGVVPALAAQGCGVGFHRGPYGYCRPNYGAPYVAGGVYRGGAYAYRGVYGGRVYGRRGYAVRGYGHRVGHYGGRYGGGGRFGGGRRGWR</sequence>
<dbReference type="PATRIC" id="fig|298794.3.peg.2793"/>
<gene>
    <name evidence="2" type="ORF">VQ02_25770</name>
</gene>
<feature type="signal peptide" evidence="1">
    <location>
        <begin position="1"/>
        <end position="26"/>
    </location>
</feature>
<keyword evidence="1" id="KW-0732">Signal</keyword>
<evidence type="ECO:0000313" key="2">
    <source>
        <dbReference type="EMBL" id="KMO31624.1"/>
    </source>
</evidence>
<dbReference type="RefSeq" id="WP_048447093.1">
    <property type="nucleotide sequence ID" value="NZ_LABY01000192.1"/>
</dbReference>
<name>A0A0J6SDA1_9HYPH</name>
<reference evidence="2 3" key="1">
    <citation type="submission" date="2015-03" db="EMBL/GenBank/DDBJ databases">
        <title>Genome sequencing of Methylobacterium variabile DSM 16961.</title>
        <authorList>
            <person name="Chaudhry V."/>
            <person name="Patil P.B."/>
        </authorList>
    </citation>
    <scope>NUCLEOTIDE SEQUENCE [LARGE SCALE GENOMIC DNA]</scope>
    <source>
        <strain evidence="2 3">DSM 16961</strain>
    </source>
</reference>
<proteinExistence type="predicted"/>
<feature type="chain" id="PRO_5005281453" evidence="1">
    <location>
        <begin position="27"/>
        <end position="107"/>
    </location>
</feature>
<evidence type="ECO:0000256" key="1">
    <source>
        <dbReference type="SAM" id="SignalP"/>
    </source>
</evidence>
<organism evidence="2 3">
    <name type="scientific">Methylobacterium variabile</name>
    <dbReference type="NCBI Taxonomy" id="298794"/>
    <lineage>
        <taxon>Bacteria</taxon>
        <taxon>Pseudomonadati</taxon>
        <taxon>Pseudomonadota</taxon>
        <taxon>Alphaproteobacteria</taxon>
        <taxon>Hyphomicrobiales</taxon>
        <taxon>Methylobacteriaceae</taxon>
        <taxon>Methylobacterium</taxon>
    </lineage>
</organism>
<dbReference type="NCBIfam" id="NF047412">
    <property type="entry name" value="sig_GCG_CRPN_rpt"/>
    <property type="match status" value="1"/>
</dbReference>
<dbReference type="InterPro" id="IPR058110">
    <property type="entry name" value="GCG_CRPN_dom"/>
</dbReference>
<protein>
    <submittedName>
        <fullName evidence="2">Uncharacterized protein</fullName>
    </submittedName>
</protein>
<dbReference type="PROSITE" id="PS51257">
    <property type="entry name" value="PROKAR_LIPOPROTEIN"/>
    <property type="match status" value="1"/>
</dbReference>
<accession>A0A0J6SDA1</accession>
<evidence type="ECO:0000313" key="3">
    <source>
        <dbReference type="Proteomes" id="UP000035955"/>
    </source>
</evidence>